<sequence length="387" mass="41510">MVSISDLPQELVDKIVGEFKDDEDNLRLCALISPAFVPSTRQHLFASVRILGHNLHPFQALIDSSPLWILVAPSTLAQLPNLTHLYAHDDPFGFRHLSPAQESVLADALRRLTTVELLLHQLWTVSAWASLLNGCASLTTLIVGANATGWGTWTAADVAALSLSAAPGILRLHTLHVSGDCKVLAPLGAWLIPQGALTTLHTLVLDVMFLADDYLGEDRRVLLLQAAAASLRELKLNLDPHLPGDITIASFPILRSLHLHDGFDAELGASLAWIVAFFSRSDPASSAGANESAIEHLSLDHGTTRQRLLAVPAAMWAALEDALLGSGAGVHPGSTYHGAAPHPHLRTLTLSGYDDSAAVAPDAFAHFSQTVRDRLPILVERGMLVVE</sequence>
<dbReference type="OrthoDB" id="2745898at2759"/>
<organism evidence="1 2">
    <name type="scientific">Mycena sanguinolenta</name>
    <dbReference type="NCBI Taxonomy" id="230812"/>
    <lineage>
        <taxon>Eukaryota</taxon>
        <taxon>Fungi</taxon>
        <taxon>Dikarya</taxon>
        <taxon>Basidiomycota</taxon>
        <taxon>Agaricomycotina</taxon>
        <taxon>Agaricomycetes</taxon>
        <taxon>Agaricomycetidae</taxon>
        <taxon>Agaricales</taxon>
        <taxon>Marasmiineae</taxon>
        <taxon>Mycenaceae</taxon>
        <taxon>Mycena</taxon>
    </lineage>
</organism>
<dbReference type="SUPFAM" id="SSF52047">
    <property type="entry name" value="RNI-like"/>
    <property type="match status" value="1"/>
</dbReference>
<keyword evidence="2" id="KW-1185">Reference proteome</keyword>
<reference evidence="1" key="1">
    <citation type="submission" date="2020-05" db="EMBL/GenBank/DDBJ databases">
        <title>Mycena genomes resolve the evolution of fungal bioluminescence.</title>
        <authorList>
            <person name="Tsai I.J."/>
        </authorList>
    </citation>
    <scope>NUCLEOTIDE SEQUENCE</scope>
    <source>
        <strain evidence="1">160909Yilan</strain>
    </source>
</reference>
<proteinExistence type="predicted"/>
<gene>
    <name evidence="1" type="ORF">MSAN_01631600</name>
</gene>
<dbReference type="InterPro" id="IPR032675">
    <property type="entry name" value="LRR_dom_sf"/>
</dbReference>
<protein>
    <submittedName>
        <fullName evidence="1">Uncharacterized protein</fullName>
    </submittedName>
</protein>
<dbReference type="Proteomes" id="UP000623467">
    <property type="component" value="Unassembled WGS sequence"/>
</dbReference>
<accession>A0A8H6Y2B0</accession>
<evidence type="ECO:0000313" key="2">
    <source>
        <dbReference type="Proteomes" id="UP000623467"/>
    </source>
</evidence>
<evidence type="ECO:0000313" key="1">
    <source>
        <dbReference type="EMBL" id="KAF7350706.1"/>
    </source>
</evidence>
<dbReference type="Gene3D" id="3.80.10.10">
    <property type="entry name" value="Ribonuclease Inhibitor"/>
    <property type="match status" value="1"/>
</dbReference>
<comment type="caution">
    <text evidence="1">The sequence shown here is derived from an EMBL/GenBank/DDBJ whole genome shotgun (WGS) entry which is preliminary data.</text>
</comment>
<name>A0A8H6Y2B0_9AGAR</name>
<dbReference type="EMBL" id="JACAZH010000014">
    <property type="protein sequence ID" value="KAF7350706.1"/>
    <property type="molecule type" value="Genomic_DNA"/>
</dbReference>
<dbReference type="AlphaFoldDB" id="A0A8H6Y2B0"/>